<accession>A0A8H2XUI8</accession>
<dbReference type="InterPro" id="IPR051654">
    <property type="entry name" value="Meroterpenoid_MTases"/>
</dbReference>
<keyword evidence="3" id="KW-0949">S-adenosyl-L-methionine</keyword>
<comment type="caution">
    <text evidence="5">The sequence shown here is derived from an EMBL/GenBank/DDBJ whole genome shotgun (WGS) entry which is preliminary data.</text>
</comment>
<evidence type="ECO:0000256" key="3">
    <source>
        <dbReference type="ARBA" id="ARBA00022691"/>
    </source>
</evidence>
<dbReference type="EMBL" id="CAJMWZ010001365">
    <property type="protein sequence ID" value="CAE6435525.1"/>
    <property type="molecule type" value="Genomic_DNA"/>
</dbReference>
<protein>
    <recommendedName>
        <fullName evidence="7">Methyltransferase domain-containing protein</fullName>
    </recommendedName>
</protein>
<dbReference type="SUPFAM" id="SSF53335">
    <property type="entry name" value="S-adenosyl-L-methionine-dependent methyltransferases"/>
    <property type="match status" value="1"/>
</dbReference>
<comment type="similarity">
    <text evidence="4">Belongs to the class I-like SAM-binding methyltransferase superfamily.</text>
</comment>
<dbReference type="GO" id="GO:0016740">
    <property type="term" value="F:transferase activity"/>
    <property type="evidence" value="ECO:0007669"/>
    <property type="project" value="UniProtKB-KW"/>
</dbReference>
<evidence type="ECO:0000313" key="6">
    <source>
        <dbReference type="Proteomes" id="UP000663850"/>
    </source>
</evidence>
<comment type="pathway">
    <text evidence="1">Secondary metabolite biosynthesis.</text>
</comment>
<dbReference type="Proteomes" id="UP000663850">
    <property type="component" value="Unassembled WGS sequence"/>
</dbReference>
<keyword evidence="2" id="KW-0808">Transferase</keyword>
<evidence type="ECO:0000256" key="1">
    <source>
        <dbReference type="ARBA" id="ARBA00005179"/>
    </source>
</evidence>
<evidence type="ECO:0008006" key="7">
    <source>
        <dbReference type="Google" id="ProtNLM"/>
    </source>
</evidence>
<dbReference type="InterPro" id="IPR029063">
    <property type="entry name" value="SAM-dependent_MTases_sf"/>
</dbReference>
<proteinExistence type="inferred from homology"/>
<evidence type="ECO:0000256" key="2">
    <source>
        <dbReference type="ARBA" id="ARBA00022679"/>
    </source>
</evidence>
<reference evidence="5" key="1">
    <citation type="submission" date="2021-01" db="EMBL/GenBank/DDBJ databases">
        <authorList>
            <person name="Kaushik A."/>
        </authorList>
    </citation>
    <scope>NUCLEOTIDE SEQUENCE</scope>
    <source>
        <strain evidence="5">Type strain: AG8-Rh-89/</strain>
    </source>
</reference>
<sequence length="303" mass="34221">MSELVGDATSLKSLQRTHLDESLYSLEPDELQFFQVNTGITDPAEIKQHIVAIQAEAFEIFPYPCIRYFMFTKLKVTRYPIYAHVLEYGRTHPGAIFLEMACCFGNDARKAALDGYPVESIVATDWRRDFWDLGFKLFKDDPTTFPVPFLEGDIFSTQLLDPESPRSTDRPKLPALKSLTELLGHVSIIHASAFFHLFSEGKQEQRNLAKRCVALLSMQPGSTIFGSHNGAPQPGIYTDLGGPDRHMFCHSPESWRGLWTELFGEQKVNVAVMLEDSEIRRHLVGIAPPGKKKYALIWSVTVL</sequence>
<organism evidence="5 6">
    <name type="scientific">Rhizoctonia solani</name>
    <dbReference type="NCBI Taxonomy" id="456999"/>
    <lineage>
        <taxon>Eukaryota</taxon>
        <taxon>Fungi</taxon>
        <taxon>Dikarya</taxon>
        <taxon>Basidiomycota</taxon>
        <taxon>Agaricomycotina</taxon>
        <taxon>Agaricomycetes</taxon>
        <taxon>Cantharellales</taxon>
        <taxon>Ceratobasidiaceae</taxon>
        <taxon>Rhizoctonia</taxon>
    </lineage>
</organism>
<evidence type="ECO:0000256" key="4">
    <source>
        <dbReference type="ARBA" id="ARBA00038314"/>
    </source>
</evidence>
<dbReference type="PANTHER" id="PTHR35897">
    <property type="entry name" value="METHYLTRANSFERASE AUSD"/>
    <property type="match status" value="1"/>
</dbReference>
<evidence type="ECO:0000313" key="5">
    <source>
        <dbReference type="EMBL" id="CAE6435525.1"/>
    </source>
</evidence>
<dbReference type="AlphaFoldDB" id="A0A8H2XUI8"/>
<gene>
    <name evidence="5" type="ORF">RDB_LOCUS23694</name>
</gene>
<dbReference type="PANTHER" id="PTHR35897:SF1">
    <property type="entry name" value="METHYLTRANSFERASE AUSD"/>
    <property type="match status" value="1"/>
</dbReference>
<name>A0A8H2XUI8_9AGAM</name>